<name>A0A226EIY5_FOLCA</name>
<dbReference type="InterPro" id="IPR002350">
    <property type="entry name" value="Kazal_dom"/>
</dbReference>
<dbReference type="AlphaFoldDB" id="A0A226EIY5"/>
<keyword evidence="4" id="KW-1185">Reference proteome</keyword>
<accession>A0A226EIY5</accession>
<gene>
    <name evidence="3" type="ORF">Fcan01_06765</name>
</gene>
<dbReference type="GO" id="GO:0008233">
    <property type="term" value="F:peptidase activity"/>
    <property type="evidence" value="ECO:0007669"/>
    <property type="project" value="UniProtKB-KW"/>
</dbReference>
<dbReference type="PROSITE" id="PS51465">
    <property type="entry name" value="KAZAL_2"/>
    <property type="match status" value="1"/>
</dbReference>
<feature type="signal peptide" evidence="1">
    <location>
        <begin position="1"/>
        <end position="24"/>
    </location>
</feature>
<comment type="caution">
    <text evidence="3">The sequence shown here is derived from an EMBL/GenBank/DDBJ whole genome shotgun (WGS) entry which is preliminary data.</text>
</comment>
<feature type="chain" id="PRO_5012782066" evidence="1">
    <location>
        <begin position="25"/>
        <end position="123"/>
    </location>
</feature>
<reference evidence="3 4" key="1">
    <citation type="submission" date="2015-12" db="EMBL/GenBank/DDBJ databases">
        <title>The genome of Folsomia candida.</title>
        <authorList>
            <person name="Faddeeva A."/>
            <person name="Derks M.F."/>
            <person name="Anvar Y."/>
            <person name="Smit S."/>
            <person name="Van Straalen N."/>
            <person name="Roelofs D."/>
        </authorList>
    </citation>
    <scope>NUCLEOTIDE SEQUENCE [LARGE SCALE GENOMIC DNA]</scope>
    <source>
        <strain evidence="3 4">VU population</strain>
        <tissue evidence="3">Whole body</tissue>
    </source>
</reference>
<evidence type="ECO:0000313" key="4">
    <source>
        <dbReference type="Proteomes" id="UP000198287"/>
    </source>
</evidence>
<dbReference type="GO" id="GO:0006508">
    <property type="term" value="P:proteolysis"/>
    <property type="evidence" value="ECO:0007669"/>
    <property type="project" value="UniProtKB-KW"/>
</dbReference>
<dbReference type="CDD" id="cd00104">
    <property type="entry name" value="KAZAL_FS"/>
    <property type="match status" value="1"/>
</dbReference>
<dbReference type="SMART" id="SM00280">
    <property type="entry name" value="KAZAL"/>
    <property type="match status" value="1"/>
</dbReference>
<evidence type="ECO:0000313" key="3">
    <source>
        <dbReference type="EMBL" id="OXA56721.1"/>
    </source>
</evidence>
<dbReference type="InterPro" id="IPR036058">
    <property type="entry name" value="Kazal_dom_sf"/>
</dbReference>
<dbReference type="Gene3D" id="3.30.60.30">
    <property type="match status" value="1"/>
</dbReference>
<keyword evidence="1" id="KW-0732">Signal</keyword>
<organism evidence="3 4">
    <name type="scientific">Folsomia candida</name>
    <name type="common">Springtail</name>
    <dbReference type="NCBI Taxonomy" id="158441"/>
    <lineage>
        <taxon>Eukaryota</taxon>
        <taxon>Metazoa</taxon>
        <taxon>Ecdysozoa</taxon>
        <taxon>Arthropoda</taxon>
        <taxon>Hexapoda</taxon>
        <taxon>Collembola</taxon>
        <taxon>Entomobryomorpha</taxon>
        <taxon>Isotomoidea</taxon>
        <taxon>Isotomidae</taxon>
        <taxon>Proisotominae</taxon>
        <taxon>Folsomia</taxon>
    </lineage>
</organism>
<keyword evidence="3" id="KW-0378">Hydrolase</keyword>
<feature type="domain" description="Kazal-like" evidence="2">
    <location>
        <begin position="58"/>
        <end position="109"/>
    </location>
</feature>
<dbReference type="Pfam" id="PF07648">
    <property type="entry name" value="Kazal_2"/>
    <property type="match status" value="1"/>
</dbReference>
<evidence type="ECO:0000259" key="2">
    <source>
        <dbReference type="PROSITE" id="PS51465"/>
    </source>
</evidence>
<dbReference type="Proteomes" id="UP000198287">
    <property type="component" value="Unassembled WGS sequence"/>
</dbReference>
<protein>
    <submittedName>
        <fullName evidence="3">Serine protease HTRA1</fullName>
    </submittedName>
</protein>
<evidence type="ECO:0000256" key="1">
    <source>
        <dbReference type="SAM" id="SignalP"/>
    </source>
</evidence>
<proteinExistence type="predicted"/>
<dbReference type="SUPFAM" id="SSF100895">
    <property type="entry name" value="Kazal-type serine protease inhibitors"/>
    <property type="match status" value="1"/>
</dbReference>
<sequence length="123" mass="14044">MHFHAVFKTTLLLMCYLFFDTFHQFKMVCGTGTEPDLAYLKVLKTLNPLPTLPPKSTTKRPLTCACDENRDPDKICASNSVTYNSTCRFECAQRRVPRLRIVKSGACDNSMDKQSYWKSSGKH</sequence>
<dbReference type="EMBL" id="LNIX01000003">
    <property type="protein sequence ID" value="OXA56721.1"/>
    <property type="molecule type" value="Genomic_DNA"/>
</dbReference>
<keyword evidence="3" id="KW-0645">Protease</keyword>